<protein>
    <submittedName>
        <fullName evidence="4">Uncharacterized protein</fullName>
    </submittedName>
</protein>
<keyword evidence="5" id="KW-1185">Reference proteome</keyword>
<accession>A0A545AKY8</accession>
<dbReference type="PANTHER" id="PTHR31690:SF4">
    <property type="entry name" value="FUCOSE MUTAROTASE"/>
    <property type="match status" value="1"/>
</dbReference>
<reference evidence="4 5" key="1">
    <citation type="submission" date="2019-07" db="EMBL/GenBank/DDBJ databases">
        <title>Cryptosporangium phraense sp. nov., isolated from plant litter.</title>
        <authorList>
            <person name="Suriyachadkun C."/>
        </authorList>
    </citation>
    <scope>NUCLEOTIDE SEQUENCE [LARGE SCALE GENOMIC DNA]</scope>
    <source>
        <strain evidence="4 5">A-T 5661</strain>
    </source>
</reference>
<dbReference type="GO" id="GO:0062193">
    <property type="term" value="F:D-ribose pyranase activity"/>
    <property type="evidence" value="ECO:0007669"/>
    <property type="project" value="UniProtKB-EC"/>
</dbReference>
<dbReference type="InterPro" id="IPR050443">
    <property type="entry name" value="RbsD/FucU_mutarotase"/>
</dbReference>
<evidence type="ECO:0000256" key="2">
    <source>
        <dbReference type="ARBA" id="ARBA00023235"/>
    </source>
</evidence>
<evidence type="ECO:0000313" key="5">
    <source>
        <dbReference type="Proteomes" id="UP000317982"/>
    </source>
</evidence>
<comment type="catalytic activity">
    <reaction evidence="3">
        <text>alpha-L-fucose = beta-L-fucose</text>
        <dbReference type="Rhea" id="RHEA:25580"/>
        <dbReference type="ChEBI" id="CHEBI:42548"/>
        <dbReference type="ChEBI" id="CHEBI:42589"/>
        <dbReference type="EC" id="5.1.3.29"/>
    </reaction>
</comment>
<dbReference type="GO" id="GO:0036373">
    <property type="term" value="F:L-fucose mutarotase activity"/>
    <property type="evidence" value="ECO:0007669"/>
    <property type="project" value="UniProtKB-EC"/>
</dbReference>
<evidence type="ECO:0000256" key="3">
    <source>
        <dbReference type="ARBA" id="ARBA00036324"/>
    </source>
</evidence>
<dbReference type="InterPro" id="IPR023750">
    <property type="entry name" value="RbsD-like_sf"/>
</dbReference>
<dbReference type="Gene3D" id="3.40.1650.10">
    <property type="entry name" value="RbsD-like domain"/>
    <property type="match status" value="1"/>
</dbReference>
<dbReference type="PANTHER" id="PTHR31690">
    <property type="entry name" value="FUCOSE MUTAROTASE"/>
    <property type="match status" value="1"/>
</dbReference>
<organism evidence="4 5">
    <name type="scientific">Cryptosporangium phraense</name>
    <dbReference type="NCBI Taxonomy" id="2593070"/>
    <lineage>
        <taxon>Bacteria</taxon>
        <taxon>Bacillati</taxon>
        <taxon>Actinomycetota</taxon>
        <taxon>Actinomycetes</taxon>
        <taxon>Cryptosporangiales</taxon>
        <taxon>Cryptosporangiaceae</taxon>
        <taxon>Cryptosporangium</taxon>
    </lineage>
</organism>
<proteinExistence type="predicted"/>
<evidence type="ECO:0000313" key="4">
    <source>
        <dbReference type="EMBL" id="TQS41984.1"/>
    </source>
</evidence>
<dbReference type="EMBL" id="VIRS01000021">
    <property type="protein sequence ID" value="TQS41984.1"/>
    <property type="molecule type" value="Genomic_DNA"/>
</dbReference>
<evidence type="ECO:0000256" key="1">
    <source>
        <dbReference type="ARBA" id="ARBA00000223"/>
    </source>
</evidence>
<gene>
    <name evidence="4" type="ORF">FL583_27280</name>
</gene>
<dbReference type="GO" id="GO:0042806">
    <property type="term" value="F:fucose binding"/>
    <property type="evidence" value="ECO:0007669"/>
    <property type="project" value="TreeGrafter"/>
</dbReference>
<dbReference type="AlphaFoldDB" id="A0A545AKY8"/>
<dbReference type="RefSeq" id="WP_142707696.1">
    <property type="nucleotide sequence ID" value="NZ_VIRS01000021.1"/>
</dbReference>
<comment type="caution">
    <text evidence="4">The sequence shown here is derived from an EMBL/GenBank/DDBJ whole genome shotgun (WGS) entry which is preliminary data.</text>
</comment>
<dbReference type="InterPro" id="IPR007721">
    <property type="entry name" value="RbsD_FucU"/>
</dbReference>
<dbReference type="OrthoDB" id="9805009at2"/>
<dbReference type="Pfam" id="PF05025">
    <property type="entry name" value="RbsD_FucU"/>
    <property type="match status" value="1"/>
</dbReference>
<dbReference type="GO" id="GO:0006004">
    <property type="term" value="P:fucose metabolic process"/>
    <property type="evidence" value="ECO:0007669"/>
    <property type="project" value="TreeGrafter"/>
</dbReference>
<name>A0A545AKY8_9ACTN</name>
<dbReference type="Proteomes" id="UP000317982">
    <property type="component" value="Unassembled WGS sequence"/>
</dbReference>
<dbReference type="InParanoid" id="A0A545AKY8"/>
<keyword evidence="2" id="KW-0413">Isomerase</keyword>
<dbReference type="SUPFAM" id="SSF102546">
    <property type="entry name" value="RbsD-like"/>
    <property type="match status" value="1"/>
</dbReference>
<sequence length="151" mass="16410">MLKGIDPLLNGDLLKLLDEMGHGDQLLVADRNYPAFASGRPVVRLGEAGSVRALTAILSVFPLDAFVGHPLERMEVKDDPALTTPVQDQALDLARATHPVPLEYGVIPRHDFYRRAAGVYAVVHTLEDAPYSCFILHKGVVFPPGMPEDGS</sequence>
<comment type="catalytic activity">
    <reaction evidence="1">
        <text>beta-D-ribopyranose = beta-D-ribofuranose</text>
        <dbReference type="Rhea" id="RHEA:25432"/>
        <dbReference type="ChEBI" id="CHEBI:27476"/>
        <dbReference type="ChEBI" id="CHEBI:47002"/>
        <dbReference type="EC" id="5.4.99.62"/>
    </reaction>
</comment>